<accession>A0A068WIY7</accession>
<feature type="compositionally biased region" description="Polar residues" evidence="4">
    <location>
        <begin position="16"/>
        <end position="28"/>
    </location>
</feature>
<feature type="domain" description="EF-hand" evidence="5">
    <location>
        <begin position="106"/>
        <end position="141"/>
    </location>
</feature>
<evidence type="ECO:0000256" key="1">
    <source>
        <dbReference type="ARBA" id="ARBA00022723"/>
    </source>
</evidence>
<reference evidence="6 7" key="1">
    <citation type="journal article" date="2013" name="Nature">
        <title>The genomes of four tapeworm species reveal adaptations to parasitism.</title>
        <authorList>
            <person name="Tsai I.J."/>
            <person name="Zarowiecki M."/>
            <person name="Holroyd N."/>
            <person name="Garciarrubio A."/>
            <person name="Sanchez-Flores A."/>
            <person name="Brooks K.L."/>
            <person name="Tracey A."/>
            <person name="Bobes R.J."/>
            <person name="Fragoso G."/>
            <person name="Sciutto E."/>
            <person name="Aslett M."/>
            <person name="Beasley H."/>
            <person name="Bennett H.M."/>
            <person name="Cai J."/>
            <person name="Camicia F."/>
            <person name="Clark R."/>
            <person name="Cucher M."/>
            <person name="De Silva N."/>
            <person name="Day T.A."/>
            <person name="Deplazes P."/>
            <person name="Estrada K."/>
            <person name="Fernandez C."/>
            <person name="Holland P.W."/>
            <person name="Hou J."/>
            <person name="Hu S."/>
            <person name="Huckvale T."/>
            <person name="Hung S.S."/>
            <person name="Kamenetzky L."/>
            <person name="Keane J.A."/>
            <person name="Kiss F."/>
            <person name="Koziol U."/>
            <person name="Lambert O."/>
            <person name="Liu K."/>
            <person name="Luo X."/>
            <person name="Luo Y."/>
            <person name="Macchiaroli N."/>
            <person name="Nichol S."/>
            <person name="Paps J."/>
            <person name="Parkinson J."/>
            <person name="Pouchkina-Stantcheva N."/>
            <person name="Riddiford N."/>
            <person name="Rosenzvit M."/>
            <person name="Salinas G."/>
            <person name="Wasmuth J.D."/>
            <person name="Zamanian M."/>
            <person name="Zheng Y."/>
            <person name="Cai X."/>
            <person name="Soberon X."/>
            <person name="Olson P.D."/>
            <person name="Laclette J.P."/>
            <person name="Brehm K."/>
            <person name="Berriman M."/>
            <person name="Garciarrubio A."/>
            <person name="Bobes R.J."/>
            <person name="Fragoso G."/>
            <person name="Sanchez-Flores A."/>
            <person name="Estrada K."/>
            <person name="Cevallos M.A."/>
            <person name="Morett E."/>
            <person name="Gonzalez V."/>
            <person name="Portillo T."/>
            <person name="Ochoa-Leyva A."/>
            <person name="Jose M.V."/>
            <person name="Sciutto E."/>
            <person name="Landa A."/>
            <person name="Jimenez L."/>
            <person name="Valdes V."/>
            <person name="Carrero J.C."/>
            <person name="Larralde C."/>
            <person name="Morales-Montor J."/>
            <person name="Limon-Lason J."/>
            <person name="Soberon X."/>
            <person name="Laclette J.P."/>
        </authorList>
    </citation>
    <scope>NUCLEOTIDE SEQUENCE [LARGE SCALE GENOMIC DNA]</scope>
</reference>
<dbReference type="PANTHER" id="PTHR34524:SF6">
    <property type="entry name" value="CALCYPHOSINE LIKE"/>
    <property type="match status" value="1"/>
</dbReference>
<evidence type="ECO:0000256" key="2">
    <source>
        <dbReference type="ARBA" id="ARBA00022737"/>
    </source>
</evidence>
<organism evidence="6">
    <name type="scientific">Echinococcus granulosus</name>
    <name type="common">Hydatid tapeworm</name>
    <dbReference type="NCBI Taxonomy" id="6210"/>
    <lineage>
        <taxon>Eukaryota</taxon>
        <taxon>Metazoa</taxon>
        <taxon>Spiralia</taxon>
        <taxon>Lophotrochozoa</taxon>
        <taxon>Platyhelminthes</taxon>
        <taxon>Cestoda</taxon>
        <taxon>Eucestoda</taxon>
        <taxon>Cyclophyllidea</taxon>
        <taxon>Taeniidae</taxon>
        <taxon>Echinococcus</taxon>
        <taxon>Echinococcus granulosus group</taxon>
    </lineage>
</organism>
<keyword evidence="3" id="KW-0106">Calcium</keyword>
<proteinExistence type="predicted"/>
<dbReference type="PROSITE" id="PS00018">
    <property type="entry name" value="EF_HAND_1"/>
    <property type="match status" value="2"/>
</dbReference>
<evidence type="ECO:0000313" key="8">
    <source>
        <dbReference type="WBParaSite" id="EgrG_000504600"/>
    </source>
</evidence>
<reference evidence="6" key="2">
    <citation type="submission" date="2014-06" db="EMBL/GenBank/DDBJ databases">
        <authorList>
            <person name="Aslett M."/>
        </authorList>
    </citation>
    <scope>NUCLEOTIDE SEQUENCE</scope>
</reference>
<evidence type="ECO:0000313" key="7">
    <source>
        <dbReference type="Proteomes" id="UP000492820"/>
    </source>
</evidence>
<dbReference type="SUPFAM" id="SSF47473">
    <property type="entry name" value="EF-hand"/>
    <property type="match status" value="1"/>
</dbReference>
<protein>
    <submittedName>
        <fullName evidence="6 8">Calcium binding protein</fullName>
    </submittedName>
</protein>
<dbReference type="Pfam" id="PF13499">
    <property type="entry name" value="EF-hand_7"/>
    <property type="match status" value="1"/>
</dbReference>
<evidence type="ECO:0000313" key="6">
    <source>
        <dbReference type="EMBL" id="CDS19715.1"/>
    </source>
</evidence>
<dbReference type="EMBL" id="LK028579">
    <property type="protein sequence ID" value="CDS19715.1"/>
    <property type="molecule type" value="Genomic_DNA"/>
</dbReference>
<gene>
    <name evidence="6" type="ORF">EgrG_000504600</name>
</gene>
<evidence type="ECO:0000259" key="5">
    <source>
        <dbReference type="PROSITE" id="PS50222"/>
    </source>
</evidence>
<dbReference type="PROSITE" id="PS50222">
    <property type="entry name" value="EF_HAND_2"/>
    <property type="match status" value="3"/>
</dbReference>
<feature type="domain" description="EF-hand" evidence="5">
    <location>
        <begin position="142"/>
        <end position="177"/>
    </location>
</feature>
<feature type="domain" description="EF-hand" evidence="5">
    <location>
        <begin position="35"/>
        <end position="70"/>
    </location>
</feature>
<name>A0A068WIY7_ECHGR</name>
<dbReference type="Gene3D" id="1.10.238.10">
    <property type="entry name" value="EF-hand"/>
    <property type="match status" value="1"/>
</dbReference>
<dbReference type="InterPro" id="IPR051581">
    <property type="entry name" value="Ca-bind"/>
</dbReference>
<dbReference type="AlphaFoldDB" id="A0A068WIY7"/>
<keyword evidence="2" id="KW-0677">Repeat</keyword>
<dbReference type="InterPro" id="IPR002048">
    <property type="entry name" value="EF_hand_dom"/>
</dbReference>
<dbReference type="GO" id="GO:0005509">
    <property type="term" value="F:calcium ion binding"/>
    <property type="evidence" value="ECO:0007669"/>
    <property type="project" value="InterPro"/>
</dbReference>
<feature type="compositionally biased region" description="Low complexity" evidence="4">
    <location>
        <begin position="1"/>
        <end position="14"/>
    </location>
</feature>
<keyword evidence="1" id="KW-0479">Metal-binding</keyword>
<evidence type="ECO:0000256" key="4">
    <source>
        <dbReference type="SAM" id="MobiDB-lite"/>
    </source>
</evidence>
<dbReference type="WBParaSite" id="EgrG_000504600">
    <property type="protein sequence ID" value="EgrG_000504600"/>
    <property type="gene ID" value="EgrG_000504600"/>
</dbReference>
<dbReference type="Proteomes" id="UP000492820">
    <property type="component" value="Unassembled WGS sequence"/>
</dbReference>
<dbReference type="OrthoDB" id="120976at2759"/>
<evidence type="ECO:0000256" key="3">
    <source>
        <dbReference type="ARBA" id="ARBA00022837"/>
    </source>
</evidence>
<dbReference type="InterPro" id="IPR011992">
    <property type="entry name" value="EF-hand-dom_pair"/>
</dbReference>
<dbReference type="CDD" id="cd00051">
    <property type="entry name" value="EFh"/>
    <property type="match status" value="1"/>
</dbReference>
<sequence length="178" mass="20413">MPFHFSKSASKKASLPTPSTSIATTSHHPNCPAGSREMIMKQLLMEFDSNKDGIFTLAELRQMSRDLCIPYEEFLKWTRTSWGEELKTLPLDTVLECIKVFVTRQMNTKGARDLFKLADVDQSGKLSLAEIKRLLEASDYDVDDEELCAIFRRVDANRDGELDDKEFLDLVRYLIENK</sequence>
<dbReference type="SMART" id="SM00054">
    <property type="entry name" value="EFh"/>
    <property type="match status" value="3"/>
</dbReference>
<reference evidence="8" key="3">
    <citation type="submission" date="2020-10" db="UniProtKB">
        <authorList>
            <consortium name="WormBaseParasite"/>
        </authorList>
    </citation>
    <scope>IDENTIFICATION</scope>
</reference>
<feature type="region of interest" description="Disordered" evidence="4">
    <location>
        <begin position="1"/>
        <end position="31"/>
    </location>
</feature>
<dbReference type="InterPro" id="IPR018247">
    <property type="entry name" value="EF_Hand_1_Ca_BS"/>
</dbReference>
<dbReference type="PANTHER" id="PTHR34524">
    <property type="entry name" value="CALCYPHOSIN"/>
    <property type="match status" value="1"/>
</dbReference>